<name>A0A1F5PJK1_9BACT</name>
<dbReference type="Proteomes" id="UP000177682">
    <property type="component" value="Unassembled WGS sequence"/>
</dbReference>
<evidence type="ECO:0000313" key="3">
    <source>
        <dbReference type="Proteomes" id="UP000177682"/>
    </source>
</evidence>
<dbReference type="AlphaFoldDB" id="A0A1F5PJK1"/>
<feature type="signal peptide" evidence="1">
    <location>
        <begin position="1"/>
        <end position="26"/>
    </location>
</feature>
<evidence type="ECO:0008006" key="4">
    <source>
        <dbReference type="Google" id="ProtNLM"/>
    </source>
</evidence>
<feature type="chain" id="PRO_5009520397" description="Dockerin domain-containing protein" evidence="1">
    <location>
        <begin position="27"/>
        <end position="232"/>
    </location>
</feature>
<gene>
    <name evidence="2" type="ORF">A3E29_03375</name>
</gene>
<evidence type="ECO:0000256" key="1">
    <source>
        <dbReference type="SAM" id="SignalP"/>
    </source>
</evidence>
<organism evidence="2 3">
    <name type="scientific">Candidatus Doudnabacteria bacterium RIFCSPHIGHO2_12_FULL_48_16</name>
    <dbReference type="NCBI Taxonomy" id="1817838"/>
    <lineage>
        <taxon>Bacteria</taxon>
        <taxon>Candidatus Doudnaibacteriota</taxon>
    </lineage>
</organism>
<protein>
    <recommendedName>
        <fullName evidence="4">Dockerin domain-containing protein</fullName>
    </recommendedName>
</protein>
<proteinExistence type="predicted"/>
<accession>A0A1F5PJK1</accession>
<dbReference type="EMBL" id="MFEY01000007">
    <property type="protein sequence ID" value="OGE90123.1"/>
    <property type="molecule type" value="Genomic_DNA"/>
</dbReference>
<comment type="caution">
    <text evidence="2">The sequence shown here is derived from an EMBL/GenBank/DDBJ whole genome shotgun (WGS) entry which is preliminary data.</text>
</comment>
<dbReference type="PROSITE" id="PS00018">
    <property type="entry name" value="EF_HAND_1"/>
    <property type="match status" value="1"/>
</dbReference>
<keyword evidence="1" id="KW-0732">Signal</keyword>
<evidence type="ECO:0000313" key="2">
    <source>
        <dbReference type="EMBL" id="OGE90123.1"/>
    </source>
</evidence>
<dbReference type="GO" id="GO:0000272">
    <property type="term" value="P:polysaccharide catabolic process"/>
    <property type="evidence" value="ECO:0007669"/>
    <property type="project" value="InterPro"/>
</dbReference>
<dbReference type="InterPro" id="IPR036439">
    <property type="entry name" value="Dockerin_dom_sf"/>
</dbReference>
<reference evidence="2 3" key="1">
    <citation type="journal article" date="2016" name="Nat. Commun.">
        <title>Thousands of microbial genomes shed light on interconnected biogeochemical processes in an aquifer system.</title>
        <authorList>
            <person name="Anantharaman K."/>
            <person name="Brown C.T."/>
            <person name="Hug L.A."/>
            <person name="Sharon I."/>
            <person name="Castelle C.J."/>
            <person name="Probst A.J."/>
            <person name="Thomas B.C."/>
            <person name="Singh A."/>
            <person name="Wilkins M.J."/>
            <person name="Karaoz U."/>
            <person name="Brodie E.L."/>
            <person name="Williams K.H."/>
            <person name="Hubbard S.S."/>
            <person name="Banfield J.F."/>
        </authorList>
    </citation>
    <scope>NUCLEOTIDE SEQUENCE [LARGE SCALE GENOMIC DNA]</scope>
</reference>
<dbReference type="Gene3D" id="1.10.1330.10">
    <property type="entry name" value="Dockerin domain"/>
    <property type="match status" value="1"/>
</dbReference>
<sequence>MHTRFTIFLIASVVLLCFVAPSLALASETDGTIVTGGNAGYAWSNNAGWVNFGLTEGNIHVTDAGLTGDAWNGNTAWINLTPSNGGITNNGEGTLGGNAWGEGLGWIDFSGVTIDSAGQFQGSATGSLVGTLTFDCDNCDVRTDWRPVSARSTTPVFSGGGGGGGAATETILTPIELDLVKDGAFNILDFNAMMINWGIQEQGNPADMNRDGIVDIFDFNQIMVLWGTIYQL</sequence>
<dbReference type="InterPro" id="IPR018247">
    <property type="entry name" value="EF_Hand_1_Ca_BS"/>
</dbReference>